<dbReference type="EMBL" id="CAUJNA010003612">
    <property type="protein sequence ID" value="CAJ1406014.1"/>
    <property type="molecule type" value="Genomic_DNA"/>
</dbReference>
<organism evidence="2 4">
    <name type="scientific">Effrenium voratum</name>
    <dbReference type="NCBI Taxonomy" id="2562239"/>
    <lineage>
        <taxon>Eukaryota</taxon>
        <taxon>Sar</taxon>
        <taxon>Alveolata</taxon>
        <taxon>Dinophyceae</taxon>
        <taxon>Suessiales</taxon>
        <taxon>Symbiodiniaceae</taxon>
        <taxon>Effrenium</taxon>
    </lineage>
</organism>
<accession>A0AA36I833</accession>
<dbReference type="InterPro" id="IPR003774">
    <property type="entry name" value="AlgH-like"/>
</dbReference>
<dbReference type="AlphaFoldDB" id="A0AA36I833"/>
<evidence type="ECO:0000313" key="2">
    <source>
        <dbReference type="EMBL" id="CAJ1381409.1"/>
    </source>
</evidence>
<proteinExistence type="predicted"/>
<keyword evidence="1" id="KW-0732">Signal</keyword>
<evidence type="ECO:0000313" key="3">
    <source>
        <dbReference type="EMBL" id="CAJ1406014.1"/>
    </source>
</evidence>
<name>A0AA36I833_9DINO</name>
<feature type="signal peptide" evidence="1">
    <location>
        <begin position="1"/>
        <end position="20"/>
    </location>
</feature>
<dbReference type="PANTHER" id="PTHR31984:SF17">
    <property type="entry name" value="TRANSCRIPTIONAL REGULATOR"/>
    <property type="match status" value="1"/>
</dbReference>
<protein>
    <recommendedName>
        <fullName evidence="5">YqgE/AlgH family protein</fullName>
    </recommendedName>
</protein>
<dbReference type="Proteomes" id="UP001178507">
    <property type="component" value="Unassembled WGS sequence"/>
</dbReference>
<reference evidence="2" key="1">
    <citation type="submission" date="2023-08" db="EMBL/GenBank/DDBJ databases">
        <authorList>
            <person name="Chen Y."/>
            <person name="Shah S."/>
            <person name="Dougan E. K."/>
            <person name="Thang M."/>
            <person name="Chan C."/>
        </authorList>
    </citation>
    <scope>NUCLEOTIDE SEQUENCE</scope>
</reference>
<dbReference type="PANTHER" id="PTHR31984">
    <property type="entry name" value="TRANSPORTER, PUTATIVE (DUF179)-RELATED"/>
    <property type="match status" value="1"/>
</dbReference>
<sequence length="359" mass="39625">MARLRHGLALALLGALGALGAGHVPVGFVGPRALPRRDVARSAEADQALKRRYVPGRRVVAKRKGPKPAVGMPKTRRDLGWLLIFAGLVGILSEPGSEMSDMSEVETGLTRSAGEWAYSSPAIETGSILMARPGDTFVDHQQYFHKSVILVLRHENDGDQGIIINRPSGFNTAQLGIKGPVWNIWFGGDCEGIRGQGSVRSYCLHVSDRFKDVSTEVTRGVYLTSFQKARELVTQGRADASDFMLFLGYCGWGRNQLQGELDRGVWKMASVDSRLLVRELREESLELRRLPSLGLDDGVGLWRHLYAVVDSNVPGARDPFESDMLDFERSEGDAFGDVLLRQWVIQNLTPHEIEIGFGE</sequence>
<dbReference type="EMBL" id="CAUJNA010000806">
    <property type="protein sequence ID" value="CAJ1381409.1"/>
    <property type="molecule type" value="Genomic_DNA"/>
</dbReference>
<gene>
    <name evidence="3" type="ORF">EVOR1521_LOCUS28081</name>
    <name evidence="2" type="ORF">EVOR1521_LOCUS9110</name>
</gene>
<dbReference type="Gene3D" id="3.40.1740.10">
    <property type="entry name" value="VC0467-like"/>
    <property type="match status" value="1"/>
</dbReference>
<evidence type="ECO:0000256" key="1">
    <source>
        <dbReference type="SAM" id="SignalP"/>
    </source>
</evidence>
<dbReference type="SUPFAM" id="SSF143456">
    <property type="entry name" value="VC0467-like"/>
    <property type="match status" value="1"/>
</dbReference>
<comment type="caution">
    <text evidence="2">The sequence shown here is derived from an EMBL/GenBank/DDBJ whole genome shotgun (WGS) entry which is preliminary data.</text>
</comment>
<dbReference type="Pfam" id="PF02622">
    <property type="entry name" value="DUF179"/>
    <property type="match status" value="1"/>
</dbReference>
<evidence type="ECO:0000313" key="4">
    <source>
        <dbReference type="Proteomes" id="UP001178507"/>
    </source>
</evidence>
<feature type="chain" id="PRO_5041588946" description="YqgE/AlgH family protein" evidence="1">
    <location>
        <begin position="21"/>
        <end position="359"/>
    </location>
</feature>
<keyword evidence="4" id="KW-1185">Reference proteome</keyword>
<evidence type="ECO:0008006" key="5">
    <source>
        <dbReference type="Google" id="ProtNLM"/>
    </source>
</evidence>